<evidence type="ECO:0000256" key="1">
    <source>
        <dbReference type="ARBA" id="ARBA00010761"/>
    </source>
</evidence>
<evidence type="ECO:0000256" key="3">
    <source>
        <dbReference type="ARBA" id="ARBA00022980"/>
    </source>
</evidence>
<dbReference type="InterPro" id="IPR036419">
    <property type="entry name" value="Ribosomal_S3_C_sf"/>
</dbReference>
<dbReference type="GO" id="GO:0003735">
    <property type="term" value="F:structural constituent of ribosome"/>
    <property type="evidence" value="ECO:0007669"/>
    <property type="project" value="TreeGrafter"/>
</dbReference>
<keyword evidence="3" id="KW-0689">Ribosomal protein</keyword>
<evidence type="ECO:0000259" key="5">
    <source>
        <dbReference type="Pfam" id="PF07650"/>
    </source>
</evidence>
<dbReference type="SUPFAM" id="SSF54814">
    <property type="entry name" value="Prokaryotic type KH domain (KH-domain type II)"/>
    <property type="match status" value="1"/>
</dbReference>
<evidence type="ECO:0000313" key="6">
    <source>
        <dbReference type="EMBL" id="KAB5524734.1"/>
    </source>
</evidence>
<dbReference type="InterPro" id="IPR004044">
    <property type="entry name" value="KH_dom_type_2"/>
</dbReference>
<protein>
    <recommendedName>
        <fullName evidence="5">KH type-2 domain-containing protein</fullName>
    </recommendedName>
</protein>
<comment type="caution">
    <text evidence="6">The sequence shown here is derived from an EMBL/GenBank/DDBJ whole genome shotgun (WGS) entry which is preliminary data.</text>
</comment>
<dbReference type="GO" id="GO:0022627">
    <property type="term" value="C:cytosolic small ribosomal subunit"/>
    <property type="evidence" value="ECO:0007669"/>
    <property type="project" value="TreeGrafter"/>
</dbReference>
<organism evidence="6 7">
    <name type="scientific">Salix brachista</name>
    <dbReference type="NCBI Taxonomy" id="2182728"/>
    <lineage>
        <taxon>Eukaryota</taxon>
        <taxon>Viridiplantae</taxon>
        <taxon>Streptophyta</taxon>
        <taxon>Embryophyta</taxon>
        <taxon>Tracheophyta</taxon>
        <taxon>Spermatophyta</taxon>
        <taxon>Magnoliopsida</taxon>
        <taxon>eudicotyledons</taxon>
        <taxon>Gunneridae</taxon>
        <taxon>Pentapetalae</taxon>
        <taxon>rosids</taxon>
        <taxon>fabids</taxon>
        <taxon>Malpighiales</taxon>
        <taxon>Salicaceae</taxon>
        <taxon>Saliceae</taxon>
        <taxon>Salix</taxon>
    </lineage>
</organism>
<dbReference type="CDD" id="cd02413">
    <property type="entry name" value="KH-II_40S_S3"/>
    <property type="match status" value="1"/>
</dbReference>
<comment type="similarity">
    <text evidence="1">Belongs to the universal ribosomal protein uS3 family.</text>
</comment>
<gene>
    <name evidence="6" type="ORF">DKX38_022483</name>
</gene>
<dbReference type="Proteomes" id="UP000326939">
    <property type="component" value="Chromosome 15"/>
</dbReference>
<feature type="domain" description="KH type-2" evidence="5">
    <location>
        <begin position="8"/>
        <end position="79"/>
    </location>
</feature>
<dbReference type="PANTHER" id="PTHR11760:SF69">
    <property type="entry name" value="SMALL RIBOSOMAL SUBUNIT PROTEIN US3X-RELATED"/>
    <property type="match status" value="1"/>
</dbReference>
<dbReference type="InterPro" id="IPR009019">
    <property type="entry name" value="KH_sf_prok-type"/>
</dbReference>
<reference evidence="7" key="1">
    <citation type="journal article" date="2019" name="Gigascience">
        <title>De novo genome assembly of the endangered Acer yangbiense, a plant species with extremely small populations endemic to Yunnan Province, China.</title>
        <authorList>
            <person name="Yang J."/>
            <person name="Wariss H.M."/>
            <person name="Tao L."/>
            <person name="Zhang R."/>
            <person name="Yun Q."/>
            <person name="Hollingsworth P."/>
            <person name="Dao Z."/>
            <person name="Luo G."/>
            <person name="Guo H."/>
            <person name="Ma Y."/>
            <person name="Sun W."/>
        </authorList>
    </citation>
    <scope>NUCLEOTIDE SEQUENCE [LARGE SCALE GENOMIC DNA]</scope>
    <source>
        <strain evidence="7">cv. br00</strain>
    </source>
</reference>
<evidence type="ECO:0000256" key="4">
    <source>
        <dbReference type="ARBA" id="ARBA00023274"/>
    </source>
</evidence>
<accession>A0A5N5K2S9</accession>
<keyword evidence="7" id="KW-1185">Reference proteome</keyword>
<dbReference type="InterPro" id="IPR015946">
    <property type="entry name" value="KH_dom-like_a/b"/>
</dbReference>
<keyword evidence="2" id="KW-0694">RNA-binding</keyword>
<dbReference type="GO" id="GO:0005634">
    <property type="term" value="C:nucleus"/>
    <property type="evidence" value="ECO:0007669"/>
    <property type="project" value="TreeGrafter"/>
</dbReference>
<proteinExistence type="inferred from homology"/>
<dbReference type="GO" id="GO:0003723">
    <property type="term" value="F:RNA binding"/>
    <property type="evidence" value="ECO:0007669"/>
    <property type="project" value="UniProtKB-KW"/>
</dbReference>
<name>A0A5N5K2S9_9ROSI</name>
<keyword evidence="4" id="KW-0687">Ribonucleoprotein</keyword>
<dbReference type="Gene3D" id="3.30.1140.32">
    <property type="entry name" value="Ribosomal protein S3, C-terminal domain"/>
    <property type="match status" value="1"/>
</dbReference>
<evidence type="ECO:0000313" key="7">
    <source>
        <dbReference type="Proteomes" id="UP000326939"/>
    </source>
</evidence>
<dbReference type="PANTHER" id="PTHR11760">
    <property type="entry name" value="30S/40S RIBOSOMAL PROTEIN S3"/>
    <property type="match status" value="1"/>
</dbReference>
<dbReference type="FunFam" id="3.30.300.20:FF:000006">
    <property type="entry name" value="40S ribosomal protein S3"/>
    <property type="match status" value="1"/>
</dbReference>
<dbReference type="InterPro" id="IPR057258">
    <property type="entry name" value="Ribosomal_uS3"/>
</dbReference>
<dbReference type="AlphaFoldDB" id="A0A5N5K2S9"/>
<dbReference type="Gene3D" id="3.30.300.20">
    <property type="match status" value="1"/>
</dbReference>
<dbReference type="Pfam" id="PF07650">
    <property type="entry name" value="KH_2"/>
    <property type="match status" value="1"/>
</dbReference>
<evidence type="ECO:0000256" key="2">
    <source>
        <dbReference type="ARBA" id="ARBA00022884"/>
    </source>
</evidence>
<dbReference type="EMBL" id="VDCV01000015">
    <property type="protein sequence ID" value="KAB5524734.1"/>
    <property type="molecule type" value="Genomic_DNA"/>
</dbReference>
<sequence length="251" mass="27861">MATQIKENEALTRELAEDGYSGVEVRVTPMPTEIIIRATRTQNVLGEKGGRIRELTSVVQKRFKFPENAVELYSEKVSNMASVPLRRLSLFVTSSLEALLFAVHKTVVDFDLMNTMLACNGVLRFVMESGDKGCEDGYMISSGQPVKEYIDSAVRHVLLRQVSLLSCVSLVDCHALQFKQPLYLSIVCNLNAFSGNRVCLVSRSRSCLTGIRRAKVGSMTPLPDLVTIHPPKEEEEYVPPLLTTNNEIPVA</sequence>